<dbReference type="GO" id="GO:0016779">
    <property type="term" value="F:nucleotidyltransferase activity"/>
    <property type="evidence" value="ECO:0007669"/>
    <property type="project" value="UniProtKB-KW"/>
</dbReference>
<sequence length="394" mass="44872">MSQKLIAHNKDLKRLMDEGYEIEVKGGYLIAHHIPYVNKSKDIKYGKLIVALNINNDTVTYQKHCSKHVINFMGEYPCYQDGSEISAIRLSSPNTPLFDDIIINFSFSNKPKNDYNDYYEQMVRYIEIISTPAMSLDKNVTARTFKVINNEESSIFQYIDSNATRANIWNINNKLSNQKIAIIGLGGTGSYILDLIAKTPVSEINLYDDDNFCQHNAFRAPGAPTKAIFDGTQKKVNYFSSIYSNMHNGIKPHAEKITKDNVYQLFNMSFVFVCIDNDAARAMIIKELQQNNVPLIDVGMGVQTVDNFLIGSLRVTLVTPEKRDHIDRRIPMGNNEDNEYATNIQIADLNALNANIAVIEWKKYSGFYHAIKQFHNFTYSTNDSNFVADEIFDT</sequence>
<feature type="domain" description="THIF-type NAD/FAD binding fold" evidence="1">
    <location>
        <begin position="173"/>
        <end position="300"/>
    </location>
</feature>
<dbReference type="RefSeq" id="WP_131752227.1">
    <property type="nucleotide sequence ID" value="NZ_CAACYH010000004.1"/>
</dbReference>
<accession>A0A449I3R5</accession>
<dbReference type="Proteomes" id="UP000396835">
    <property type="component" value="Unassembled WGS sequence"/>
</dbReference>
<dbReference type="Pfam" id="PF00899">
    <property type="entry name" value="ThiF"/>
    <property type="match status" value="1"/>
</dbReference>
<dbReference type="AlphaFoldDB" id="A0A449I3R5"/>
<dbReference type="EMBL" id="CAACYH010000004">
    <property type="protein sequence ID" value="VFB14123.1"/>
    <property type="molecule type" value="Genomic_DNA"/>
</dbReference>
<feature type="domain" description="DUF6791" evidence="2">
    <location>
        <begin position="10"/>
        <end position="161"/>
    </location>
</feature>
<dbReference type="Gene3D" id="3.40.50.720">
    <property type="entry name" value="NAD(P)-binding Rossmann-like Domain"/>
    <property type="match status" value="1"/>
</dbReference>
<dbReference type="InterPro" id="IPR035985">
    <property type="entry name" value="Ubiquitin-activating_enz"/>
</dbReference>
<keyword evidence="3" id="KW-0808">Transferase</keyword>
<dbReference type="CDD" id="cd01483">
    <property type="entry name" value="E1_enzyme_family"/>
    <property type="match status" value="1"/>
</dbReference>
<dbReference type="NCBIfam" id="NF004805">
    <property type="entry name" value="PRK06153.1-4"/>
    <property type="match status" value="1"/>
</dbReference>
<gene>
    <name evidence="3" type="ORF">NCTC7812_01664</name>
</gene>
<proteinExistence type="predicted"/>
<evidence type="ECO:0000259" key="2">
    <source>
        <dbReference type="Pfam" id="PF20590"/>
    </source>
</evidence>
<dbReference type="GO" id="GO:0061503">
    <property type="term" value="F:tRNA threonylcarbamoyladenosine dehydratase"/>
    <property type="evidence" value="ECO:0007669"/>
    <property type="project" value="TreeGrafter"/>
</dbReference>
<organism evidence="3 4">
    <name type="scientific">Prevotella heparinolytica</name>
    <dbReference type="NCBI Taxonomy" id="28113"/>
    <lineage>
        <taxon>Bacteria</taxon>
        <taxon>Pseudomonadati</taxon>
        <taxon>Bacteroidota</taxon>
        <taxon>Bacteroidia</taxon>
        <taxon>Bacteroidales</taxon>
        <taxon>Bacteroidaceae</taxon>
        <taxon>Bacteroides</taxon>
    </lineage>
</organism>
<dbReference type="InterPro" id="IPR045886">
    <property type="entry name" value="ThiF/MoeB/HesA"/>
</dbReference>
<reference evidence="3 4" key="1">
    <citation type="submission" date="2019-02" db="EMBL/GenBank/DDBJ databases">
        <authorList>
            <consortium name="Pathogen Informatics"/>
        </authorList>
    </citation>
    <scope>NUCLEOTIDE SEQUENCE [LARGE SCALE GENOMIC DNA]</scope>
    <source>
        <strain evidence="3 4">3012STDY7078512</strain>
    </source>
</reference>
<dbReference type="OrthoDB" id="8773615at2"/>
<dbReference type="NCBIfam" id="NF004804">
    <property type="entry name" value="PRK06153.1-3"/>
    <property type="match status" value="1"/>
</dbReference>
<evidence type="ECO:0000313" key="4">
    <source>
        <dbReference type="Proteomes" id="UP000396835"/>
    </source>
</evidence>
<dbReference type="GO" id="GO:0008641">
    <property type="term" value="F:ubiquitin-like modifier activating enzyme activity"/>
    <property type="evidence" value="ECO:0007669"/>
    <property type="project" value="InterPro"/>
</dbReference>
<keyword evidence="3" id="KW-0548">Nucleotidyltransferase</keyword>
<dbReference type="InterPro" id="IPR000594">
    <property type="entry name" value="ThiF_NAD_FAD-bd"/>
</dbReference>
<evidence type="ECO:0000313" key="3">
    <source>
        <dbReference type="EMBL" id="VFB14123.1"/>
    </source>
</evidence>
<dbReference type="InterPro" id="IPR046741">
    <property type="entry name" value="DUF6791"/>
</dbReference>
<dbReference type="Pfam" id="PF20590">
    <property type="entry name" value="DUF6791"/>
    <property type="match status" value="1"/>
</dbReference>
<name>A0A449I3R5_9BACE</name>
<dbReference type="SUPFAM" id="SSF69572">
    <property type="entry name" value="Activating enzymes of the ubiquitin-like proteins"/>
    <property type="match status" value="1"/>
</dbReference>
<dbReference type="GO" id="GO:0061504">
    <property type="term" value="P:cyclic threonylcarbamoyladenosine biosynthetic process"/>
    <property type="evidence" value="ECO:0007669"/>
    <property type="project" value="TreeGrafter"/>
</dbReference>
<dbReference type="PANTHER" id="PTHR43267">
    <property type="entry name" value="TRNA THREONYLCARBAMOYLADENOSINE DEHYDRATASE"/>
    <property type="match status" value="1"/>
</dbReference>
<evidence type="ECO:0000259" key="1">
    <source>
        <dbReference type="Pfam" id="PF00899"/>
    </source>
</evidence>
<protein>
    <submittedName>
        <fullName evidence="3">Thiazole biosynthesis adenylyltransferase ThiF</fullName>
    </submittedName>
</protein>
<dbReference type="PANTHER" id="PTHR43267:SF1">
    <property type="entry name" value="TRNA THREONYLCARBAMOYLADENOSINE DEHYDRATASE"/>
    <property type="match status" value="1"/>
</dbReference>